<dbReference type="EMBL" id="BAABGU010000033">
    <property type="protein sequence ID" value="GAA4576903.1"/>
    <property type="molecule type" value="Genomic_DNA"/>
</dbReference>
<organism evidence="2 3">
    <name type="scientific">Micromonospora coerulea</name>
    <dbReference type="NCBI Taxonomy" id="47856"/>
    <lineage>
        <taxon>Bacteria</taxon>
        <taxon>Bacillati</taxon>
        <taxon>Actinomycetota</taxon>
        <taxon>Actinomycetes</taxon>
        <taxon>Micromonosporales</taxon>
        <taxon>Micromonosporaceae</taxon>
        <taxon>Micromonospora</taxon>
    </lineage>
</organism>
<evidence type="ECO:0000256" key="1">
    <source>
        <dbReference type="SAM" id="MobiDB-lite"/>
    </source>
</evidence>
<protein>
    <submittedName>
        <fullName evidence="2">Uncharacterized protein</fullName>
    </submittedName>
</protein>
<dbReference type="Proteomes" id="UP001500307">
    <property type="component" value="Unassembled WGS sequence"/>
</dbReference>
<proteinExistence type="predicted"/>
<evidence type="ECO:0000313" key="2">
    <source>
        <dbReference type="EMBL" id="GAA4576903.1"/>
    </source>
</evidence>
<sequence>MAAERHSRGSHVGLWEGGAPKVRRPAARSSVAVVCHLAITVLQTWPMTRKSGVKAGSRGIPAPGAAVMVTSTHVRAKDDHKRRTKTK</sequence>
<accession>A0ABP8SY43</accession>
<reference evidence="3" key="1">
    <citation type="journal article" date="2019" name="Int. J. Syst. Evol. Microbiol.">
        <title>The Global Catalogue of Microorganisms (GCM) 10K type strain sequencing project: providing services to taxonomists for standard genome sequencing and annotation.</title>
        <authorList>
            <consortium name="The Broad Institute Genomics Platform"/>
            <consortium name="The Broad Institute Genome Sequencing Center for Infectious Disease"/>
            <person name="Wu L."/>
            <person name="Ma J."/>
        </authorList>
    </citation>
    <scope>NUCLEOTIDE SEQUENCE [LARGE SCALE GENOMIC DNA]</scope>
    <source>
        <strain evidence="3">JCM 3175</strain>
    </source>
</reference>
<keyword evidence="3" id="KW-1185">Reference proteome</keyword>
<feature type="region of interest" description="Disordered" evidence="1">
    <location>
        <begin position="1"/>
        <end position="25"/>
    </location>
</feature>
<gene>
    <name evidence="2" type="ORF">GCM10023176_49360</name>
</gene>
<comment type="caution">
    <text evidence="2">The sequence shown here is derived from an EMBL/GenBank/DDBJ whole genome shotgun (WGS) entry which is preliminary data.</text>
</comment>
<name>A0ABP8SY43_9ACTN</name>
<evidence type="ECO:0000313" key="3">
    <source>
        <dbReference type="Proteomes" id="UP001500307"/>
    </source>
</evidence>